<dbReference type="Proteomes" id="UP001237642">
    <property type="component" value="Unassembled WGS sequence"/>
</dbReference>
<feature type="region of interest" description="Disordered" evidence="1">
    <location>
        <begin position="202"/>
        <end position="234"/>
    </location>
</feature>
<feature type="compositionally biased region" description="Low complexity" evidence="1">
    <location>
        <begin position="202"/>
        <end position="212"/>
    </location>
</feature>
<keyword evidence="3" id="KW-1185">Reference proteome</keyword>
<evidence type="ECO:0000256" key="1">
    <source>
        <dbReference type="SAM" id="MobiDB-lite"/>
    </source>
</evidence>
<evidence type="ECO:0000313" key="3">
    <source>
        <dbReference type="Proteomes" id="UP001237642"/>
    </source>
</evidence>
<organism evidence="2 3">
    <name type="scientific">Heracleum sosnowskyi</name>
    <dbReference type="NCBI Taxonomy" id="360622"/>
    <lineage>
        <taxon>Eukaryota</taxon>
        <taxon>Viridiplantae</taxon>
        <taxon>Streptophyta</taxon>
        <taxon>Embryophyta</taxon>
        <taxon>Tracheophyta</taxon>
        <taxon>Spermatophyta</taxon>
        <taxon>Magnoliopsida</taxon>
        <taxon>eudicotyledons</taxon>
        <taxon>Gunneridae</taxon>
        <taxon>Pentapetalae</taxon>
        <taxon>asterids</taxon>
        <taxon>campanulids</taxon>
        <taxon>Apiales</taxon>
        <taxon>Apiaceae</taxon>
        <taxon>Apioideae</taxon>
        <taxon>apioid superclade</taxon>
        <taxon>Tordylieae</taxon>
        <taxon>Tordyliinae</taxon>
        <taxon>Heracleum</taxon>
    </lineage>
</organism>
<evidence type="ECO:0000313" key="2">
    <source>
        <dbReference type="EMBL" id="KAK1373624.1"/>
    </source>
</evidence>
<gene>
    <name evidence="2" type="ORF">POM88_029817</name>
</gene>
<protein>
    <submittedName>
        <fullName evidence="2">Uncharacterized protein</fullName>
    </submittedName>
</protein>
<dbReference type="AlphaFoldDB" id="A0AAD8MI46"/>
<reference evidence="2" key="1">
    <citation type="submission" date="2023-02" db="EMBL/GenBank/DDBJ databases">
        <title>Genome of toxic invasive species Heracleum sosnowskyi carries increased number of genes despite the absence of recent whole-genome duplications.</title>
        <authorList>
            <person name="Schelkunov M."/>
            <person name="Shtratnikova V."/>
            <person name="Makarenko M."/>
            <person name="Klepikova A."/>
            <person name="Omelchenko D."/>
            <person name="Novikova G."/>
            <person name="Obukhova E."/>
            <person name="Bogdanov V."/>
            <person name="Penin A."/>
            <person name="Logacheva M."/>
        </authorList>
    </citation>
    <scope>NUCLEOTIDE SEQUENCE</scope>
    <source>
        <strain evidence="2">Hsosn_3</strain>
        <tissue evidence="2">Leaf</tissue>
    </source>
</reference>
<comment type="caution">
    <text evidence="2">The sequence shown here is derived from an EMBL/GenBank/DDBJ whole genome shotgun (WGS) entry which is preliminary data.</text>
</comment>
<feature type="compositionally biased region" description="Polar residues" evidence="1">
    <location>
        <begin position="213"/>
        <end position="226"/>
    </location>
</feature>
<reference evidence="2" key="2">
    <citation type="submission" date="2023-05" db="EMBL/GenBank/DDBJ databases">
        <authorList>
            <person name="Schelkunov M.I."/>
        </authorList>
    </citation>
    <scope>NUCLEOTIDE SEQUENCE</scope>
    <source>
        <strain evidence="2">Hsosn_3</strain>
        <tissue evidence="2">Leaf</tissue>
    </source>
</reference>
<accession>A0AAD8MI46</accession>
<sequence length="305" mass="33738">MATTLFHSVGLEFVPNNYAAPLSTENAPEAFHLFQNFLVQSDIGYALVEPAKLSGLQIKAFWETGVYDDRGESGTPSTVFEFEEQEFVVTPTTVRDALGFEDFNAYTISVGDAELQRMMREIGYTGSLARTGNLKRPLLRKEWSFFFDSITRAFGKKCTNWDAIPIDSLQIGYSLLYVNKDVKKGNVGDLLLPERVQQFLQPQPQQNPEPLNTESLNTEPTSTSQRPKAGGRTKHRAFKAVKAAKPSNADDLPRKLVAANLFDGLVPDSTPVATPEIVSEDVHENATVPDEARANVDVLPSNNLL</sequence>
<proteinExistence type="predicted"/>
<name>A0AAD8MI46_9APIA</name>
<dbReference type="EMBL" id="JAUIZM010000007">
    <property type="protein sequence ID" value="KAK1373624.1"/>
    <property type="molecule type" value="Genomic_DNA"/>
</dbReference>